<reference evidence="2" key="1">
    <citation type="submission" date="2021-05" db="EMBL/GenBank/DDBJ databases">
        <authorList>
            <person name="Alioto T."/>
            <person name="Alioto T."/>
            <person name="Gomez Garrido J."/>
        </authorList>
    </citation>
    <scope>NUCLEOTIDE SEQUENCE</scope>
</reference>
<organism evidence="2">
    <name type="scientific">Cacopsylla melanoneura</name>
    <dbReference type="NCBI Taxonomy" id="428564"/>
    <lineage>
        <taxon>Eukaryota</taxon>
        <taxon>Metazoa</taxon>
        <taxon>Ecdysozoa</taxon>
        <taxon>Arthropoda</taxon>
        <taxon>Hexapoda</taxon>
        <taxon>Insecta</taxon>
        <taxon>Pterygota</taxon>
        <taxon>Neoptera</taxon>
        <taxon>Paraneoptera</taxon>
        <taxon>Hemiptera</taxon>
        <taxon>Sternorrhyncha</taxon>
        <taxon>Psylloidea</taxon>
        <taxon>Psyllidae</taxon>
        <taxon>Psyllinae</taxon>
        <taxon>Cacopsylla</taxon>
    </lineage>
</organism>
<evidence type="ECO:0000313" key="2">
    <source>
        <dbReference type="EMBL" id="CAG6675754.1"/>
    </source>
</evidence>
<accession>A0A8D8WZ41</accession>
<dbReference type="PANTHER" id="PTHR33395">
    <property type="entry name" value="TRANSCRIPTASE, PUTATIVE-RELATED-RELATED"/>
    <property type="match status" value="1"/>
</dbReference>
<dbReference type="GO" id="GO:0003824">
    <property type="term" value="F:catalytic activity"/>
    <property type="evidence" value="ECO:0007669"/>
    <property type="project" value="InterPro"/>
</dbReference>
<evidence type="ECO:0000259" key="1">
    <source>
        <dbReference type="Pfam" id="PF14529"/>
    </source>
</evidence>
<dbReference type="InterPro" id="IPR005135">
    <property type="entry name" value="Endo/exonuclease/phosphatase"/>
</dbReference>
<protein>
    <recommendedName>
        <fullName evidence="1">Endonuclease/exonuclease/phosphatase domain-containing protein</fullName>
    </recommendedName>
</protein>
<dbReference type="InterPro" id="IPR036691">
    <property type="entry name" value="Endo/exonu/phosph_ase_sf"/>
</dbReference>
<sequence length="167" mass="19114">MYTNMDSIQNKMNELRHRVISMKPHFILITETWLNEDIPDSLVHIDGYNLLRRDRIERSGGGVCIYVKEATMDEEKIINFEINVGNPNVESMTLDIKIGLSNFVLSCVYRSTSSSANDTLQINNYIREVCNLNKDTLIFGDFNYPEIVWNEETADGMTGEGSDFVDC</sequence>
<dbReference type="GO" id="GO:0061343">
    <property type="term" value="P:cell adhesion involved in heart morphogenesis"/>
    <property type="evidence" value="ECO:0007669"/>
    <property type="project" value="TreeGrafter"/>
</dbReference>
<name>A0A8D8WZ41_9HEMI</name>
<dbReference type="GO" id="GO:0031012">
    <property type="term" value="C:extracellular matrix"/>
    <property type="evidence" value="ECO:0007669"/>
    <property type="project" value="TreeGrafter"/>
</dbReference>
<dbReference type="AlphaFoldDB" id="A0A8D8WZ41"/>
<dbReference type="Pfam" id="PF14529">
    <property type="entry name" value="Exo_endo_phos_2"/>
    <property type="match status" value="1"/>
</dbReference>
<dbReference type="EMBL" id="HBUF01237692">
    <property type="protein sequence ID" value="CAG6675754.1"/>
    <property type="molecule type" value="Transcribed_RNA"/>
</dbReference>
<feature type="domain" description="Endonuclease/exonuclease/phosphatase" evidence="1">
    <location>
        <begin position="105"/>
        <end position="165"/>
    </location>
</feature>
<dbReference type="GO" id="GO:0007508">
    <property type="term" value="P:larval heart development"/>
    <property type="evidence" value="ECO:0007669"/>
    <property type="project" value="TreeGrafter"/>
</dbReference>
<dbReference type="Gene3D" id="3.60.10.10">
    <property type="entry name" value="Endonuclease/exonuclease/phosphatase"/>
    <property type="match status" value="1"/>
</dbReference>
<proteinExistence type="predicted"/>
<dbReference type="EMBL" id="HBUF01237691">
    <property type="protein sequence ID" value="CAG6675752.1"/>
    <property type="molecule type" value="Transcribed_RNA"/>
</dbReference>
<dbReference type="SUPFAM" id="SSF56219">
    <property type="entry name" value="DNase I-like"/>
    <property type="match status" value="1"/>
</dbReference>
<dbReference type="PANTHER" id="PTHR33395:SF22">
    <property type="entry name" value="REVERSE TRANSCRIPTASE DOMAIN-CONTAINING PROTEIN"/>
    <property type="match status" value="1"/>
</dbReference>